<dbReference type="EMBL" id="JASNVW010000003">
    <property type="protein sequence ID" value="MDK6028885.1"/>
    <property type="molecule type" value="Genomic_DNA"/>
</dbReference>
<dbReference type="RefSeq" id="WP_285273871.1">
    <property type="nucleotide sequence ID" value="NZ_JASNVW010000003.1"/>
</dbReference>
<reference evidence="1 2" key="1">
    <citation type="submission" date="2023-05" db="EMBL/GenBank/DDBJ databases">
        <title>A new hyperthermophilic archaea 'Ignisphaera cupida' sp. nov. and description of the family 'Ignisphaeraceae' fam. nov.</title>
        <authorList>
            <person name="Podosokorskaya O.A."/>
            <person name="Elcheninov A.G."/>
            <person name="Klukina A."/>
            <person name="Merkel A.Y."/>
        </authorList>
    </citation>
    <scope>NUCLEOTIDE SEQUENCE [LARGE SCALE GENOMIC DNA]</scope>
    <source>
        <strain evidence="1 2">4213-co</strain>
    </source>
</reference>
<organism evidence="1 2">
    <name type="scientific">Ignisphaera cupida</name>
    <dbReference type="NCBI Taxonomy" id="3050454"/>
    <lineage>
        <taxon>Archaea</taxon>
        <taxon>Thermoproteota</taxon>
        <taxon>Thermoprotei</taxon>
        <taxon>Desulfurococcales</taxon>
        <taxon>Desulfurococcaceae</taxon>
        <taxon>Ignisphaera</taxon>
    </lineage>
</organism>
<dbReference type="AlphaFoldDB" id="A0ABD4Z9C8"/>
<name>A0ABD4Z9C8_9CREN</name>
<dbReference type="Proteomes" id="UP001529235">
    <property type="component" value="Unassembled WGS sequence"/>
</dbReference>
<accession>A0ABD4Z9C8</accession>
<protein>
    <submittedName>
        <fullName evidence="1">Uncharacterized protein</fullName>
    </submittedName>
</protein>
<evidence type="ECO:0000313" key="1">
    <source>
        <dbReference type="EMBL" id="MDK6028885.1"/>
    </source>
</evidence>
<gene>
    <name evidence="1" type="ORF">QPL79_05870</name>
</gene>
<evidence type="ECO:0000313" key="2">
    <source>
        <dbReference type="Proteomes" id="UP001529235"/>
    </source>
</evidence>
<comment type="caution">
    <text evidence="1">The sequence shown here is derived from an EMBL/GenBank/DDBJ whole genome shotgun (WGS) entry which is preliminary data.</text>
</comment>
<sequence length="52" mass="5843">MERGKVVIKALKPRVVDINPEVVEEVLSEEQRVEVNKYKRMISSGELGSVSS</sequence>
<proteinExistence type="predicted"/>
<keyword evidence="2" id="KW-1185">Reference proteome</keyword>